<evidence type="ECO:0000313" key="2">
    <source>
        <dbReference type="Proteomes" id="UP000193642"/>
    </source>
</evidence>
<dbReference type="Proteomes" id="UP000193642">
    <property type="component" value="Unassembled WGS sequence"/>
</dbReference>
<dbReference type="STRING" id="329046.A0A1Y2BYL1"/>
<feature type="non-terminal residue" evidence="1">
    <location>
        <position position="1"/>
    </location>
</feature>
<dbReference type="OrthoDB" id="2732387at2759"/>
<protein>
    <submittedName>
        <fullName evidence="1">Uncharacterized protein</fullName>
    </submittedName>
</protein>
<reference evidence="1 2" key="1">
    <citation type="submission" date="2016-07" db="EMBL/GenBank/DDBJ databases">
        <title>Pervasive Adenine N6-methylation of Active Genes in Fungi.</title>
        <authorList>
            <consortium name="DOE Joint Genome Institute"/>
            <person name="Mondo S.J."/>
            <person name="Dannebaum R.O."/>
            <person name="Kuo R.C."/>
            <person name="Labutti K."/>
            <person name="Haridas S."/>
            <person name="Kuo A."/>
            <person name="Salamov A."/>
            <person name="Ahrendt S.R."/>
            <person name="Lipzen A."/>
            <person name="Sullivan W."/>
            <person name="Andreopoulos W.B."/>
            <person name="Clum A."/>
            <person name="Lindquist E."/>
            <person name="Daum C."/>
            <person name="Ramamoorthy G.K."/>
            <person name="Gryganskyi A."/>
            <person name="Culley D."/>
            <person name="Magnuson J.K."/>
            <person name="James T.Y."/>
            <person name="O'Malley M.A."/>
            <person name="Stajich J.E."/>
            <person name="Spatafora J.W."/>
            <person name="Visel A."/>
            <person name="Grigoriev I.V."/>
        </authorList>
    </citation>
    <scope>NUCLEOTIDE SEQUENCE [LARGE SCALE GENOMIC DNA]</scope>
    <source>
        <strain evidence="1 2">JEL800</strain>
    </source>
</reference>
<organism evidence="1 2">
    <name type="scientific">Rhizoclosmatium globosum</name>
    <dbReference type="NCBI Taxonomy" id="329046"/>
    <lineage>
        <taxon>Eukaryota</taxon>
        <taxon>Fungi</taxon>
        <taxon>Fungi incertae sedis</taxon>
        <taxon>Chytridiomycota</taxon>
        <taxon>Chytridiomycota incertae sedis</taxon>
        <taxon>Chytridiomycetes</taxon>
        <taxon>Chytridiales</taxon>
        <taxon>Chytriomycetaceae</taxon>
        <taxon>Rhizoclosmatium</taxon>
    </lineage>
</organism>
<dbReference type="EMBL" id="MCGO01000037">
    <property type="protein sequence ID" value="ORY39858.1"/>
    <property type="molecule type" value="Genomic_DNA"/>
</dbReference>
<gene>
    <name evidence="1" type="ORF">BCR33DRAFT_639341</name>
</gene>
<keyword evidence="2" id="KW-1185">Reference proteome</keyword>
<feature type="non-terminal residue" evidence="1">
    <location>
        <position position="133"/>
    </location>
</feature>
<comment type="caution">
    <text evidence="1">The sequence shown here is derived from an EMBL/GenBank/DDBJ whole genome shotgun (WGS) entry which is preliminary data.</text>
</comment>
<dbReference type="AlphaFoldDB" id="A0A1Y2BYL1"/>
<sequence>ALFPLDFALGTYFIHSWRDGMSTGELLANRMLQLDGHSITVSRVREVVNSARVKSSLEFNRRNAHKLRSEPFKVGEWVLLWDSSLDTQWGRKFDDRYNGPYVIVSVHDGSYSLRELDGREFRSRISGNRLIRY</sequence>
<evidence type="ECO:0000313" key="1">
    <source>
        <dbReference type="EMBL" id="ORY39858.1"/>
    </source>
</evidence>
<name>A0A1Y2BYL1_9FUNG</name>
<proteinExistence type="predicted"/>
<accession>A0A1Y2BYL1</accession>